<evidence type="ECO:0000313" key="5">
    <source>
        <dbReference type="Proteomes" id="UP001281761"/>
    </source>
</evidence>
<dbReference type="Pfam" id="PF06602">
    <property type="entry name" value="Myotub-related"/>
    <property type="match status" value="2"/>
</dbReference>
<comment type="caution">
    <text evidence="4">The sequence shown here is derived from an EMBL/GenBank/DDBJ whole genome shotgun (WGS) entry which is preliminary data.</text>
</comment>
<reference evidence="4 5" key="1">
    <citation type="journal article" date="2022" name="bioRxiv">
        <title>Genomics of Preaxostyla Flagellates Illuminates Evolutionary Transitions and the Path Towards Mitochondrial Loss.</title>
        <authorList>
            <person name="Novak L.V.F."/>
            <person name="Treitli S.C."/>
            <person name="Pyrih J."/>
            <person name="Halakuc P."/>
            <person name="Pipaliya S.V."/>
            <person name="Vacek V."/>
            <person name="Brzon O."/>
            <person name="Soukal P."/>
            <person name="Eme L."/>
            <person name="Dacks J.B."/>
            <person name="Karnkowska A."/>
            <person name="Elias M."/>
            <person name="Hampl V."/>
        </authorList>
    </citation>
    <scope>NUCLEOTIDE SEQUENCE [LARGE SCALE GENOMIC DNA]</scope>
    <source>
        <strain evidence="4">NAU3</strain>
        <tissue evidence="4">Gut</tissue>
    </source>
</reference>
<dbReference type="EC" id="3.1.3.64" evidence="4"/>
<evidence type="ECO:0000313" key="4">
    <source>
        <dbReference type="EMBL" id="KAK2955554.1"/>
    </source>
</evidence>
<evidence type="ECO:0000256" key="2">
    <source>
        <dbReference type="SAM" id="MobiDB-lite"/>
    </source>
</evidence>
<evidence type="ECO:0000259" key="3">
    <source>
        <dbReference type="PROSITE" id="PS51339"/>
    </source>
</evidence>
<dbReference type="Proteomes" id="UP001281761">
    <property type="component" value="Unassembled WGS sequence"/>
</dbReference>
<sequence length="841" mass="95579">MAVSLPRSLKIGETLVPNGYFPNMGFDSMSIKCNLFVTNYRLLFEPPQSASRPNVRHISLPLMTILETERESEISLQGEDEHNFITLSLKWGHKVHLYPLCDSDESLQQCNNITNAISQVHPPRHYRDLFCFTHHKAVVQHQEMSRNALPTDWGEIDMVMEYYRFRLLNPPHPPSPYRISLVNEDFSMCPTYPEFLAIPSSIPDEQLQKIAKHRAKGRIPVLSYVHQNGAGIFRCAQPLTGLTGVQNEEDLELLRAMGKCARQWNGSWTDTEDAEERKNQVEAMLNREQERQQEKERMNQIDKLYKLQKAEKKQRRKERLERGETGHHSSDSESSDSSDETSDPESDIVSLGESDLELGDISLNERALWNEYSSRPSQSQTTSIFHATKLPAHKSCPTPILYKDQPTSKKPPPVPPPPYVETEDRLNIPIPSSSPPDPPPPAISFLASSYAAPSTPTTSSLSNQSPIPQSPRSSKHDLFSLATVSVQQSSSLSNQSQTQSTTPGPTPRLLIFDARPRAAAVGNRFLSGGYEDMKQISSFASFQFLGIGNIHALRNQCTSFVSLLLQLHLFDINEEGDSKIKKDLITQLYSSSYFQSTSHLLRCVSLITSHILGLQNTYNSNSVLVIPSVSPESESSILIHCSDGWDRTSSLSSLTSLLLDPYFRTYDGFLNLIEKEWVAFGHRFRTRTGSGSLAYGDDKKKKRKEISPVFVQFLDCVFQLLCQNPNGFEFNERLVLQIYKHCTSCLYGNFICDCKNERKKITVTRETQSIWVKIKKKKNKYTNPDWNKDETIVLNPHALRIWRAYLPRSFFFEPTQTLQSFLSSTFQTQSLFERDGTKEED</sequence>
<keyword evidence="5" id="KW-1185">Reference proteome</keyword>
<feature type="compositionally biased region" description="Pro residues" evidence="2">
    <location>
        <begin position="432"/>
        <end position="442"/>
    </location>
</feature>
<feature type="compositionally biased region" description="Acidic residues" evidence="2">
    <location>
        <begin position="333"/>
        <end position="346"/>
    </location>
</feature>
<feature type="region of interest" description="Disordered" evidence="2">
    <location>
        <begin position="489"/>
        <end position="509"/>
    </location>
</feature>
<dbReference type="PROSITE" id="PS51339">
    <property type="entry name" value="PPASE_MYOTUBULARIN"/>
    <property type="match status" value="1"/>
</dbReference>
<dbReference type="PROSITE" id="PS00383">
    <property type="entry name" value="TYR_PHOSPHATASE_1"/>
    <property type="match status" value="1"/>
</dbReference>
<feature type="coiled-coil region" evidence="1">
    <location>
        <begin position="271"/>
        <end position="298"/>
    </location>
</feature>
<feature type="domain" description="Myotubularin phosphatase" evidence="3">
    <location>
        <begin position="152"/>
        <end position="806"/>
    </location>
</feature>
<name>A0ABQ9XVP4_9EUKA</name>
<keyword evidence="1" id="KW-0175">Coiled coil</keyword>
<evidence type="ECO:0000256" key="1">
    <source>
        <dbReference type="SAM" id="Coils"/>
    </source>
</evidence>
<keyword evidence="4" id="KW-0378">Hydrolase</keyword>
<dbReference type="CDD" id="cd22249">
    <property type="entry name" value="UDM1_RNF168_RNF169-like"/>
    <property type="match status" value="1"/>
</dbReference>
<dbReference type="EMBL" id="JARBJD010000065">
    <property type="protein sequence ID" value="KAK2955554.1"/>
    <property type="molecule type" value="Genomic_DNA"/>
</dbReference>
<organism evidence="4 5">
    <name type="scientific">Blattamonas nauphoetae</name>
    <dbReference type="NCBI Taxonomy" id="2049346"/>
    <lineage>
        <taxon>Eukaryota</taxon>
        <taxon>Metamonada</taxon>
        <taxon>Preaxostyla</taxon>
        <taxon>Oxymonadida</taxon>
        <taxon>Blattamonas</taxon>
    </lineage>
</organism>
<dbReference type="InterPro" id="IPR016130">
    <property type="entry name" value="Tyr_Pase_AS"/>
</dbReference>
<feature type="region of interest" description="Disordered" evidence="2">
    <location>
        <begin position="304"/>
        <end position="356"/>
    </location>
</feature>
<dbReference type="SUPFAM" id="SSF52799">
    <property type="entry name" value="(Phosphotyrosine protein) phosphatases II"/>
    <property type="match status" value="2"/>
</dbReference>
<dbReference type="InterPro" id="IPR010569">
    <property type="entry name" value="Myotubularin-like_Pase_dom"/>
</dbReference>
<feature type="compositionally biased region" description="Pro residues" evidence="2">
    <location>
        <begin position="409"/>
        <end position="419"/>
    </location>
</feature>
<feature type="region of interest" description="Disordered" evidence="2">
    <location>
        <begin position="394"/>
        <end position="474"/>
    </location>
</feature>
<dbReference type="PANTHER" id="PTHR10807:SF8">
    <property type="entry name" value="PHOSPHATIDYLINOSITOL-3-PHOSPHATE PHOSPHATASE"/>
    <property type="match status" value="1"/>
</dbReference>
<accession>A0ABQ9XVP4</accession>
<dbReference type="InterPro" id="IPR030564">
    <property type="entry name" value="Myotubularin"/>
</dbReference>
<feature type="compositionally biased region" description="Low complexity" evidence="2">
    <location>
        <begin position="443"/>
        <end position="466"/>
    </location>
</feature>
<dbReference type="PANTHER" id="PTHR10807">
    <property type="entry name" value="MYOTUBULARIN-RELATED"/>
    <property type="match status" value="1"/>
</dbReference>
<gene>
    <name evidence="4" type="ORF">BLNAU_9410</name>
</gene>
<proteinExistence type="predicted"/>
<dbReference type="InterPro" id="IPR029021">
    <property type="entry name" value="Prot-tyrosine_phosphatase-like"/>
</dbReference>
<feature type="compositionally biased region" description="Low complexity" evidence="2">
    <location>
        <begin position="489"/>
        <end position="502"/>
    </location>
</feature>
<dbReference type="GO" id="GO:0004438">
    <property type="term" value="F:phosphatidylinositol-3-phosphate phosphatase activity"/>
    <property type="evidence" value="ECO:0007669"/>
    <property type="project" value="UniProtKB-EC"/>
</dbReference>
<protein>
    <submittedName>
        <fullName evidence="4">Phosphoinositide 3-phosphatase</fullName>
        <ecNumber evidence="4">3.1.3.64</ecNumber>
    </submittedName>
</protein>
<feature type="compositionally biased region" description="Basic and acidic residues" evidence="2">
    <location>
        <begin position="318"/>
        <end position="331"/>
    </location>
</feature>